<dbReference type="Gene3D" id="3.40.109.10">
    <property type="entry name" value="NADH Oxidase"/>
    <property type="match status" value="2"/>
</dbReference>
<evidence type="ECO:0000313" key="1">
    <source>
        <dbReference type="EMBL" id="GAA1737327.1"/>
    </source>
</evidence>
<protein>
    <submittedName>
        <fullName evidence="1">Nitroreductase family protein</fullName>
    </submittedName>
</protein>
<comment type="caution">
    <text evidence="1">The sequence shown here is derived from an EMBL/GenBank/DDBJ whole genome shotgun (WGS) entry which is preliminary data.</text>
</comment>
<dbReference type="PANTHER" id="PTHR23026:SF123">
    <property type="entry name" value="NAD(P)H NITROREDUCTASE RV3131-RELATED"/>
    <property type="match status" value="1"/>
</dbReference>
<keyword evidence="2" id="KW-1185">Reference proteome</keyword>
<dbReference type="PANTHER" id="PTHR23026">
    <property type="entry name" value="NADPH NITROREDUCTASE"/>
    <property type="match status" value="1"/>
</dbReference>
<sequence length="326" mass="35695">MHGWAVAHDGEPGPLLRECLEAAVLAPSIFNTQPWRFRPTSAGVDVLADRGRRVGVIDEYGRELLISVGAAVFNLRVAMLARGRQAVLSLLPDGPHAERVACVRAGARVAGSDTVAALARAIPRRRTNRRPFADVPVERWMIDELVRAAEAEGAELTVADLDARGAVLEVVRFAERRWRAQPNYLAALEWWTRCDIGRLDGVPPEAYGPWSAAERMPLRDFGLVHPLRKRAVERFEDTSTIAVLSTRTDGPEAWLRGGQALERVLLTATVRGLATTPLTQPLEIPALRALVCGPGTTRHPQAIIRIGYGPPCAPSPRRPLAEVLLR</sequence>
<name>A0ABP4VUU9_9ACTN</name>
<accession>A0ABP4VUU9</accession>
<dbReference type="InterPro" id="IPR000415">
    <property type="entry name" value="Nitroreductase-like"/>
</dbReference>
<gene>
    <name evidence="1" type="ORF">GCM10009681_04950</name>
</gene>
<proteinExistence type="predicted"/>
<dbReference type="NCBIfam" id="NF047509">
    <property type="entry name" value="Rv3131_FMN_oxido"/>
    <property type="match status" value="1"/>
</dbReference>
<reference evidence="2" key="1">
    <citation type="journal article" date="2019" name="Int. J. Syst. Evol. Microbiol.">
        <title>The Global Catalogue of Microorganisms (GCM) 10K type strain sequencing project: providing services to taxonomists for standard genome sequencing and annotation.</title>
        <authorList>
            <consortium name="The Broad Institute Genomics Platform"/>
            <consortium name="The Broad Institute Genome Sequencing Center for Infectious Disease"/>
            <person name="Wu L."/>
            <person name="Ma J."/>
        </authorList>
    </citation>
    <scope>NUCLEOTIDE SEQUENCE [LARGE SCALE GENOMIC DNA]</scope>
    <source>
        <strain evidence="2">JCM 13249</strain>
    </source>
</reference>
<evidence type="ECO:0000313" key="2">
    <source>
        <dbReference type="Proteomes" id="UP001500655"/>
    </source>
</evidence>
<organism evidence="1 2">
    <name type="scientific">Luedemannella helvata</name>
    <dbReference type="NCBI Taxonomy" id="349315"/>
    <lineage>
        <taxon>Bacteria</taxon>
        <taxon>Bacillati</taxon>
        <taxon>Actinomycetota</taxon>
        <taxon>Actinomycetes</taxon>
        <taxon>Micromonosporales</taxon>
        <taxon>Micromonosporaceae</taxon>
        <taxon>Luedemannella</taxon>
    </lineage>
</organism>
<dbReference type="InterPro" id="IPR050627">
    <property type="entry name" value="Nitroreductase/BluB"/>
</dbReference>
<dbReference type="Proteomes" id="UP001500655">
    <property type="component" value="Unassembled WGS sequence"/>
</dbReference>
<dbReference type="EMBL" id="BAAALS010000002">
    <property type="protein sequence ID" value="GAA1737327.1"/>
    <property type="molecule type" value="Genomic_DNA"/>
</dbReference>
<dbReference type="SUPFAM" id="SSF55469">
    <property type="entry name" value="FMN-dependent nitroreductase-like"/>
    <property type="match status" value="2"/>
</dbReference>